<dbReference type="AlphaFoldDB" id="A0AAV6KG23"/>
<dbReference type="InterPro" id="IPR053781">
    <property type="entry name" value="F-box_AtFBL13-like"/>
</dbReference>
<comment type="caution">
    <text evidence="2">The sequence shown here is derived from an EMBL/GenBank/DDBJ whole genome shotgun (WGS) entry which is preliminary data.</text>
</comment>
<dbReference type="PANTHER" id="PTHR31900:SF34">
    <property type="entry name" value="EMB|CAB62440.1-RELATED"/>
    <property type="match status" value="1"/>
</dbReference>
<dbReference type="InterPro" id="IPR001810">
    <property type="entry name" value="F-box_dom"/>
</dbReference>
<dbReference type="SMART" id="SM00579">
    <property type="entry name" value="FBD"/>
    <property type="match status" value="1"/>
</dbReference>
<sequence length="290" mass="33619">MSGSENERRPKRSNSCDGQEKISYLPEAVLCHILSRISFKEAVRTSILGTRWKDLWAVMPNLEFDFKSMYYPNGRRSDSKEKLNEYMNFVERGLILRDGLNIKKFVLSLSSEFKDCRRHKIVVDTPNLEYLKLCDHVSEAILFNNLPYLVEADLDVQLPHMKVADSLKFHNPYPVSIASWMALNNVLPNGLVDVKNPDDYDRQFRSMPSEVPECLFMCLKSIEICKFVGKADEVKLIKYFLKNATVLVNMTIRCHCLNVVWNIREKLLVIQDELCKSPRRSSACQIKFIV</sequence>
<dbReference type="PROSITE" id="PS50181">
    <property type="entry name" value="FBOX"/>
    <property type="match status" value="1"/>
</dbReference>
<dbReference type="Proteomes" id="UP000823749">
    <property type="component" value="Chromosome 4"/>
</dbReference>
<dbReference type="Pfam" id="PF08387">
    <property type="entry name" value="FBD"/>
    <property type="match status" value="1"/>
</dbReference>
<keyword evidence="3" id="KW-1185">Reference proteome</keyword>
<dbReference type="SUPFAM" id="SSF81383">
    <property type="entry name" value="F-box domain"/>
    <property type="match status" value="1"/>
</dbReference>
<dbReference type="EMBL" id="JACTNZ010000004">
    <property type="protein sequence ID" value="KAG5551249.1"/>
    <property type="molecule type" value="Genomic_DNA"/>
</dbReference>
<feature type="domain" description="F-box" evidence="1">
    <location>
        <begin position="19"/>
        <end position="69"/>
    </location>
</feature>
<evidence type="ECO:0000313" key="3">
    <source>
        <dbReference type="Proteomes" id="UP000823749"/>
    </source>
</evidence>
<dbReference type="InterPro" id="IPR036047">
    <property type="entry name" value="F-box-like_dom_sf"/>
</dbReference>
<dbReference type="PANTHER" id="PTHR31900">
    <property type="entry name" value="F-BOX/RNI SUPERFAMILY PROTEIN-RELATED"/>
    <property type="match status" value="1"/>
</dbReference>
<protein>
    <recommendedName>
        <fullName evidence="1">F-box domain-containing protein</fullName>
    </recommendedName>
</protein>
<dbReference type="InterPro" id="IPR006566">
    <property type="entry name" value="FBD"/>
</dbReference>
<gene>
    <name evidence="2" type="ORF">RHGRI_009614</name>
</gene>
<reference evidence="2" key="1">
    <citation type="submission" date="2020-08" db="EMBL/GenBank/DDBJ databases">
        <title>Plant Genome Project.</title>
        <authorList>
            <person name="Zhang R.-G."/>
        </authorList>
    </citation>
    <scope>NUCLEOTIDE SEQUENCE</scope>
    <source>
        <strain evidence="2">WSP0</strain>
        <tissue evidence="2">Leaf</tissue>
    </source>
</reference>
<evidence type="ECO:0000313" key="2">
    <source>
        <dbReference type="EMBL" id="KAG5551249.1"/>
    </source>
</evidence>
<dbReference type="InterPro" id="IPR050232">
    <property type="entry name" value="FBL13/AtMIF1-like"/>
</dbReference>
<proteinExistence type="predicted"/>
<organism evidence="2 3">
    <name type="scientific">Rhododendron griersonianum</name>
    <dbReference type="NCBI Taxonomy" id="479676"/>
    <lineage>
        <taxon>Eukaryota</taxon>
        <taxon>Viridiplantae</taxon>
        <taxon>Streptophyta</taxon>
        <taxon>Embryophyta</taxon>
        <taxon>Tracheophyta</taxon>
        <taxon>Spermatophyta</taxon>
        <taxon>Magnoliopsida</taxon>
        <taxon>eudicotyledons</taxon>
        <taxon>Gunneridae</taxon>
        <taxon>Pentapetalae</taxon>
        <taxon>asterids</taxon>
        <taxon>Ericales</taxon>
        <taxon>Ericaceae</taxon>
        <taxon>Ericoideae</taxon>
        <taxon>Rhodoreae</taxon>
        <taxon>Rhododendron</taxon>
    </lineage>
</organism>
<dbReference type="CDD" id="cd22160">
    <property type="entry name" value="F-box_AtFBL13-like"/>
    <property type="match status" value="1"/>
</dbReference>
<accession>A0AAV6KG23</accession>
<evidence type="ECO:0000259" key="1">
    <source>
        <dbReference type="PROSITE" id="PS50181"/>
    </source>
</evidence>
<dbReference type="Pfam" id="PF00646">
    <property type="entry name" value="F-box"/>
    <property type="match status" value="1"/>
</dbReference>
<name>A0AAV6KG23_9ERIC</name>